<dbReference type="GO" id="GO:0051301">
    <property type="term" value="P:cell division"/>
    <property type="evidence" value="ECO:0007669"/>
    <property type="project" value="UniProtKB-UniRule"/>
</dbReference>
<keyword evidence="5 11" id="KW-0132">Cell division</keyword>
<keyword evidence="10 11" id="KW-0131">Cell cycle</keyword>
<evidence type="ECO:0000313" key="14">
    <source>
        <dbReference type="EMBL" id="VEJ09157.1"/>
    </source>
</evidence>
<dbReference type="InterPro" id="IPR011010">
    <property type="entry name" value="DNA_brk_join_enz"/>
</dbReference>
<dbReference type="KEGG" id="adp:NCTC12871_00593"/>
<dbReference type="InterPro" id="IPR050090">
    <property type="entry name" value="Tyrosine_recombinase_XerCD"/>
</dbReference>
<dbReference type="PROSITE" id="PS51900">
    <property type="entry name" value="CB"/>
    <property type="match status" value="1"/>
</dbReference>
<dbReference type="GO" id="GO:0009037">
    <property type="term" value="F:tyrosine-based site-specific recombinase activity"/>
    <property type="evidence" value="ECO:0007669"/>
    <property type="project" value="UniProtKB-UniRule"/>
</dbReference>
<evidence type="ECO:0000259" key="12">
    <source>
        <dbReference type="PROSITE" id="PS51898"/>
    </source>
</evidence>
<dbReference type="Pfam" id="PF00589">
    <property type="entry name" value="Phage_integrase"/>
    <property type="match status" value="1"/>
</dbReference>
<comment type="subunit">
    <text evidence="11">Forms a cyclic heterotetrameric complex composed of two molecules of XerC and two molecules of XerD.</text>
</comment>
<proteinExistence type="inferred from homology"/>
<dbReference type="PANTHER" id="PTHR30349:SF81">
    <property type="entry name" value="TYROSINE RECOMBINASE XERC"/>
    <property type="match status" value="1"/>
</dbReference>
<feature type="active site" description="O-(3'-phospho-DNA)-tyrosine intermediate" evidence="11">
    <location>
        <position position="278"/>
    </location>
</feature>
<feature type="active site" evidence="11">
    <location>
        <position position="246"/>
    </location>
</feature>
<dbReference type="InterPro" id="IPR023009">
    <property type="entry name" value="Tyrosine_recombinase_XerC/XerD"/>
</dbReference>
<name>A0A448TSZ7_9PAST</name>
<dbReference type="Gene3D" id="1.10.443.10">
    <property type="entry name" value="Intergrase catalytic core"/>
    <property type="match status" value="1"/>
</dbReference>
<organism evidence="14 15">
    <name type="scientific">Actinobacillus delphinicola</name>
    <dbReference type="NCBI Taxonomy" id="51161"/>
    <lineage>
        <taxon>Bacteria</taxon>
        <taxon>Pseudomonadati</taxon>
        <taxon>Pseudomonadota</taxon>
        <taxon>Gammaproteobacteria</taxon>
        <taxon>Pasteurellales</taxon>
        <taxon>Pasteurellaceae</taxon>
        <taxon>Actinobacillus</taxon>
    </lineage>
</organism>
<sequence length="302" mass="35097">MSEVTEMQQWMAKYDAYLRIERQLSAITRQNYQRQLNEIHKLFTQNGILAWQDVTPSLIRFMLAEGKKAGLHSRSLALRLSALRSFFTYLIQQGIISANPALGISPPKLPKHLPKHLNNEQVQKLLANDSNDIFDVRDRTMIELMYSSGLRLSELRNLNLADIQWDDQELRILGKGNKERIVPFGHYAKEALLKWLDIRPRFEPKDNAVFVNKMGTRLTQRAIEQRMEKWAIQQGLDTHLNPHKLRHSFATHLLENSADLRGVQELLGHSNLSTTQIYTHLDFQHLAATYDKAHPRAHRKNR</sequence>
<reference evidence="14 15" key="1">
    <citation type="submission" date="2018-12" db="EMBL/GenBank/DDBJ databases">
        <authorList>
            <consortium name="Pathogen Informatics"/>
        </authorList>
    </citation>
    <scope>NUCLEOTIDE SEQUENCE [LARGE SCALE GENOMIC DNA]</scope>
    <source>
        <strain evidence="14 15">NCTC12871</strain>
    </source>
</reference>
<feature type="active site" evidence="11">
    <location>
        <position position="151"/>
    </location>
</feature>
<comment type="similarity">
    <text evidence="2 11">Belongs to the 'phage' integrase family. XerC subfamily.</text>
</comment>
<evidence type="ECO:0000259" key="13">
    <source>
        <dbReference type="PROSITE" id="PS51900"/>
    </source>
</evidence>
<keyword evidence="9 11" id="KW-0233">DNA recombination</keyword>
<evidence type="ECO:0000256" key="6">
    <source>
        <dbReference type="ARBA" id="ARBA00022829"/>
    </source>
</evidence>
<feature type="active site" evidence="11">
    <location>
        <position position="243"/>
    </location>
</feature>
<evidence type="ECO:0000256" key="2">
    <source>
        <dbReference type="ARBA" id="ARBA00006657"/>
    </source>
</evidence>
<evidence type="ECO:0000256" key="11">
    <source>
        <dbReference type="HAMAP-Rule" id="MF_01808"/>
    </source>
</evidence>
<keyword evidence="8 11" id="KW-0238">DNA-binding</keyword>
<comment type="function">
    <text evidence="11">Site-specific tyrosine recombinase, which acts by catalyzing the cutting and rejoining of the recombining DNA molecules. The XerC-XerD complex is essential to convert dimers of the bacterial chromosome into monomers to permit their segregation at cell division. It also contributes to the segregational stability of plasmids.</text>
</comment>
<dbReference type="GO" id="GO:0007059">
    <property type="term" value="P:chromosome segregation"/>
    <property type="evidence" value="ECO:0007669"/>
    <property type="project" value="UniProtKB-UniRule"/>
</dbReference>
<dbReference type="InterPro" id="IPR004107">
    <property type="entry name" value="Integrase_SAM-like_N"/>
</dbReference>
<feature type="domain" description="Core-binding (CB)" evidence="13">
    <location>
        <begin position="5"/>
        <end position="91"/>
    </location>
</feature>
<evidence type="ECO:0000256" key="5">
    <source>
        <dbReference type="ARBA" id="ARBA00022618"/>
    </source>
</evidence>
<dbReference type="GO" id="GO:0003677">
    <property type="term" value="F:DNA binding"/>
    <property type="evidence" value="ECO:0007669"/>
    <property type="project" value="UniProtKB-UniRule"/>
</dbReference>
<feature type="active site" evidence="11">
    <location>
        <position position="175"/>
    </location>
</feature>
<dbReference type="PROSITE" id="PS51898">
    <property type="entry name" value="TYR_RECOMBINASE"/>
    <property type="match status" value="1"/>
</dbReference>
<evidence type="ECO:0000256" key="10">
    <source>
        <dbReference type="ARBA" id="ARBA00023306"/>
    </source>
</evidence>
<dbReference type="NCBIfam" id="TIGR02224">
    <property type="entry name" value="recomb_XerC"/>
    <property type="match status" value="1"/>
</dbReference>
<dbReference type="InterPro" id="IPR044068">
    <property type="entry name" value="CB"/>
</dbReference>
<dbReference type="HAMAP" id="MF_01808">
    <property type="entry name" value="Recomb_XerC_XerD"/>
    <property type="match status" value="1"/>
</dbReference>
<evidence type="ECO:0000256" key="9">
    <source>
        <dbReference type="ARBA" id="ARBA00023172"/>
    </source>
</evidence>
<dbReference type="AlphaFoldDB" id="A0A448TSZ7"/>
<feature type="domain" description="Tyr recombinase" evidence="12">
    <location>
        <begin position="112"/>
        <end position="291"/>
    </location>
</feature>
<dbReference type="GO" id="GO:0006313">
    <property type="term" value="P:DNA transposition"/>
    <property type="evidence" value="ECO:0007669"/>
    <property type="project" value="UniProtKB-UniRule"/>
</dbReference>
<evidence type="ECO:0000313" key="15">
    <source>
        <dbReference type="Proteomes" id="UP000279799"/>
    </source>
</evidence>
<feature type="active site" evidence="11">
    <location>
        <position position="269"/>
    </location>
</feature>
<dbReference type="NCBIfam" id="NF001399">
    <property type="entry name" value="PRK00283.1"/>
    <property type="match status" value="1"/>
</dbReference>
<evidence type="ECO:0000256" key="7">
    <source>
        <dbReference type="ARBA" id="ARBA00022908"/>
    </source>
</evidence>
<keyword evidence="6 11" id="KW-0159">Chromosome partition</keyword>
<evidence type="ECO:0000256" key="1">
    <source>
        <dbReference type="ARBA" id="ARBA00004496"/>
    </source>
</evidence>
<dbReference type="Gene3D" id="1.10.150.130">
    <property type="match status" value="1"/>
</dbReference>
<dbReference type="InterPro" id="IPR010998">
    <property type="entry name" value="Integrase_recombinase_N"/>
</dbReference>
<dbReference type="PANTHER" id="PTHR30349">
    <property type="entry name" value="PHAGE INTEGRASE-RELATED"/>
    <property type="match status" value="1"/>
</dbReference>
<dbReference type="InterPro" id="IPR002104">
    <property type="entry name" value="Integrase_catalytic"/>
</dbReference>
<dbReference type="Pfam" id="PF02899">
    <property type="entry name" value="Phage_int_SAM_1"/>
    <property type="match status" value="1"/>
</dbReference>
<gene>
    <name evidence="14" type="primary">xerC_1</name>
    <name evidence="11" type="synonym">xerC</name>
    <name evidence="14" type="ORF">NCTC12871_00593</name>
</gene>
<keyword evidence="7 11" id="KW-0229">DNA integration</keyword>
<keyword evidence="4 11" id="KW-0963">Cytoplasm</keyword>
<dbReference type="InterPro" id="IPR011931">
    <property type="entry name" value="Recomb_XerC"/>
</dbReference>
<evidence type="ECO:0000256" key="4">
    <source>
        <dbReference type="ARBA" id="ARBA00022490"/>
    </source>
</evidence>
<dbReference type="EMBL" id="LR134510">
    <property type="protein sequence ID" value="VEJ09157.1"/>
    <property type="molecule type" value="Genomic_DNA"/>
</dbReference>
<keyword evidence="15" id="KW-1185">Reference proteome</keyword>
<dbReference type="Proteomes" id="UP000279799">
    <property type="component" value="Chromosome"/>
</dbReference>
<evidence type="ECO:0000256" key="8">
    <source>
        <dbReference type="ARBA" id="ARBA00023125"/>
    </source>
</evidence>
<dbReference type="CDD" id="cd00798">
    <property type="entry name" value="INT_XerDC_C"/>
    <property type="match status" value="1"/>
</dbReference>
<protein>
    <recommendedName>
        <fullName evidence="3 11">Tyrosine recombinase XerC</fullName>
    </recommendedName>
</protein>
<dbReference type="SUPFAM" id="SSF56349">
    <property type="entry name" value="DNA breaking-rejoining enzymes"/>
    <property type="match status" value="1"/>
</dbReference>
<accession>A0A448TSZ7</accession>
<comment type="subcellular location">
    <subcellularLocation>
        <location evidence="1 11">Cytoplasm</location>
    </subcellularLocation>
</comment>
<dbReference type="InterPro" id="IPR013762">
    <property type="entry name" value="Integrase-like_cat_sf"/>
</dbReference>
<dbReference type="GO" id="GO:0005737">
    <property type="term" value="C:cytoplasm"/>
    <property type="evidence" value="ECO:0007669"/>
    <property type="project" value="UniProtKB-SubCell"/>
</dbReference>
<evidence type="ECO:0000256" key="3">
    <source>
        <dbReference type="ARBA" id="ARBA00015804"/>
    </source>
</evidence>